<dbReference type="PANTHER" id="PTHR30250:SF26">
    <property type="entry name" value="PSMA PROTEIN"/>
    <property type="match status" value="1"/>
</dbReference>
<reference evidence="7 8" key="1">
    <citation type="journal article" date="2018" name="Int. J. Syst. Evol. Microbiol.">
        <title>Pseudooceanicola lipolyticus sp. nov., a marine alphaproteobacterium, reclassification of Oceanicola flagellatus as Pseudooceanicola flagellatus comb. nov. and emended description of the genus Pseudooceanicola.</title>
        <authorList>
            <person name="Huang M.-M."/>
            <person name="Guo L.-L."/>
            <person name="Wu Y.-H."/>
            <person name="Lai Q.-L."/>
            <person name="Shao Z.-Z."/>
            <person name="Wang C.-S."/>
            <person name="Wu M."/>
            <person name="Xu X.-W."/>
        </authorList>
    </citation>
    <scope>NUCLEOTIDE SEQUENCE [LARGE SCALE GENOMIC DNA]</scope>
    <source>
        <strain evidence="7 8">157</strain>
    </source>
</reference>
<evidence type="ECO:0000256" key="6">
    <source>
        <dbReference type="SAM" id="Phobius"/>
    </source>
</evidence>
<feature type="transmembrane region" description="Helical" evidence="6">
    <location>
        <begin position="66"/>
        <end position="84"/>
    </location>
</feature>
<evidence type="ECO:0000313" key="7">
    <source>
        <dbReference type="EMBL" id="PJE37296.1"/>
    </source>
</evidence>
<organism evidence="7 8">
    <name type="scientific">Pseudooceanicola lipolyticus</name>
    <dbReference type="NCBI Taxonomy" id="2029104"/>
    <lineage>
        <taxon>Bacteria</taxon>
        <taxon>Pseudomonadati</taxon>
        <taxon>Pseudomonadota</taxon>
        <taxon>Alphaproteobacteria</taxon>
        <taxon>Rhodobacterales</taxon>
        <taxon>Paracoccaceae</taxon>
        <taxon>Pseudooceanicola</taxon>
    </lineage>
</organism>
<keyword evidence="2" id="KW-1003">Cell membrane</keyword>
<proteinExistence type="predicted"/>
<keyword evidence="8" id="KW-1185">Reference proteome</keyword>
<evidence type="ECO:0000256" key="3">
    <source>
        <dbReference type="ARBA" id="ARBA00022692"/>
    </source>
</evidence>
<dbReference type="AlphaFoldDB" id="A0A2M8J3D5"/>
<accession>A0A2M8J3D5</accession>
<dbReference type="GO" id="GO:0005886">
    <property type="term" value="C:plasma membrane"/>
    <property type="evidence" value="ECO:0007669"/>
    <property type="project" value="UniProtKB-SubCell"/>
</dbReference>
<sequence>MSDLGFAGAANREMAMRRARGDRDGALAVFRGASVLILALSMGLAGLFLGGVAALDLSALLGLQRIGPQMLALVMLCLALKLVIESQTRLLFGGFYCVQQYARGFLVLAAIRLGQLGASTLALICGGGPVAVALAMVLAELAGGVGMRLALRRRVPWLRYGLHGVRRADIAALLRPALAGMAIPLGLAVSHQGVRLVIGVMLGPAAVVVFTTHRQLTRMVSVVVSLAHPVQAELSALYDRSDPAPFRALSRAAARLLVRAVLAVALGVALIGGMVFVTWTGGAVGFDTVLFGLLLAAAVAESLWLAVFPPVIAINRHIGVARIYLVLSAVLLPCVWAAAAGGLLAIAAVLVVLELVFFATVLRTAWQVTGDSGAAWLRAVLGPGGGGGR</sequence>
<feature type="transmembrane region" description="Helical" evidence="6">
    <location>
        <begin position="105"/>
        <end position="124"/>
    </location>
</feature>
<evidence type="ECO:0000313" key="8">
    <source>
        <dbReference type="Proteomes" id="UP000231553"/>
    </source>
</evidence>
<comment type="caution">
    <text evidence="7">The sequence shown here is derived from an EMBL/GenBank/DDBJ whole genome shotgun (WGS) entry which is preliminary data.</text>
</comment>
<keyword evidence="3 6" id="KW-0812">Transmembrane</keyword>
<dbReference type="InterPro" id="IPR050833">
    <property type="entry name" value="Poly_Biosynth_Transport"/>
</dbReference>
<feature type="transmembrane region" description="Helical" evidence="6">
    <location>
        <begin position="256"/>
        <end position="277"/>
    </location>
</feature>
<dbReference type="Proteomes" id="UP000231553">
    <property type="component" value="Unassembled WGS sequence"/>
</dbReference>
<evidence type="ECO:0008006" key="9">
    <source>
        <dbReference type="Google" id="ProtNLM"/>
    </source>
</evidence>
<evidence type="ECO:0000256" key="4">
    <source>
        <dbReference type="ARBA" id="ARBA00022989"/>
    </source>
</evidence>
<feature type="transmembrane region" description="Helical" evidence="6">
    <location>
        <begin position="26"/>
        <end position="54"/>
    </location>
</feature>
<feature type="transmembrane region" description="Helical" evidence="6">
    <location>
        <begin position="289"/>
        <end position="308"/>
    </location>
</feature>
<evidence type="ECO:0000256" key="1">
    <source>
        <dbReference type="ARBA" id="ARBA00004651"/>
    </source>
</evidence>
<keyword evidence="5 6" id="KW-0472">Membrane</keyword>
<feature type="transmembrane region" description="Helical" evidence="6">
    <location>
        <begin position="196"/>
        <end position="212"/>
    </location>
</feature>
<gene>
    <name evidence="7" type="ORF">CVM52_07435</name>
</gene>
<feature type="transmembrane region" description="Helical" evidence="6">
    <location>
        <begin position="344"/>
        <end position="362"/>
    </location>
</feature>
<feature type="transmembrane region" description="Helical" evidence="6">
    <location>
        <begin position="172"/>
        <end position="190"/>
    </location>
</feature>
<keyword evidence="4 6" id="KW-1133">Transmembrane helix</keyword>
<protein>
    <recommendedName>
        <fullName evidence="9">Polysaccharide biosynthesis protein C-terminal domain-containing protein</fullName>
    </recommendedName>
</protein>
<feature type="transmembrane region" description="Helical" evidence="6">
    <location>
        <begin position="320"/>
        <end position="338"/>
    </location>
</feature>
<feature type="transmembrane region" description="Helical" evidence="6">
    <location>
        <begin position="130"/>
        <end position="151"/>
    </location>
</feature>
<name>A0A2M8J3D5_9RHOB</name>
<dbReference type="PANTHER" id="PTHR30250">
    <property type="entry name" value="PST FAMILY PREDICTED COLANIC ACID TRANSPORTER"/>
    <property type="match status" value="1"/>
</dbReference>
<dbReference type="EMBL" id="PGTB01000017">
    <property type="protein sequence ID" value="PJE37296.1"/>
    <property type="molecule type" value="Genomic_DNA"/>
</dbReference>
<evidence type="ECO:0000256" key="5">
    <source>
        <dbReference type="ARBA" id="ARBA00023136"/>
    </source>
</evidence>
<comment type="subcellular location">
    <subcellularLocation>
        <location evidence="1">Cell membrane</location>
        <topology evidence="1">Multi-pass membrane protein</topology>
    </subcellularLocation>
</comment>
<evidence type="ECO:0000256" key="2">
    <source>
        <dbReference type="ARBA" id="ARBA00022475"/>
    </source>
</evidence>